<evidence type="ECO:0000313" key="2">
    <source>
        <dbReference type="EMBL" id="KAI3842740.1"/>
    </source>
</evidence>
<feature type="region of interest" description="Disordered" evidence="1">
    <location>
        <begin position="1"/>
        <end position="31"/>
    </location>
</feature>
<protein>
    <submittedName>
        <fullName evidence="2">Uncharacterized protein</fullName>
    </submittedName>
</protein>
<reference evidence="2" key="1">
    <citation type="submission" date="2022-04" db="EMBL/GenBank/DDBJ databases">
        <title>A functionally conserved STORR gene fusion in Papaver species that diverged 16.8 million years ago.</title>
        <authorList>
            <person name="Catania T."/>
        </authorList>
    </citation>
    <scope>NUCLEOTIDE SEQUENCE</scope>
    <source>
        <strain evidence="2">S-188037</strain>
    </source>
</reference>
<sequence>MKVVEGPAGSGHRSYLSSGGDPSPSEGHGSEQWLEDLLANDDTEVDMSQEVSANSAQCGCGACKKELCREFVWNLNGSEG</sequence>
<dbReference type="AlphaFoldDB" id="A0AAD4RYN5"/>
<dbReference type="EMBL" id="JAJJMB010017052">
    <property type="protein sequence ID" value="KAI3842740.1"/>
    <property type="molecule type" value="Genomic_DNA"/>
</dbReference>
<name>A0AAD4RYN5_9MAGN</name>
<keyword evidence="3" id="KW-1185">Reference proteome</keyword>
<comment type="caution">
    <text evidence="2">The sequence shown here is derived from an EMBL/GenBank/DDBJ whole genome shotgun (WGS) entry which is preliminary data.</text>
</comment>
<dbReference type="Proteomes" id="UP001202328">
    <property type="component" value="Unassembled WGS sequence"/>
</dbReference>
<organism evidence="2 3">
    <name type="scientific">Papaver atlanticum</name>
    <dbReference type="NCBI Taxonomy" id="357466"/>
    <lineage>
        <taxon>Eukaryota</taxon>
        <taxon>Viridiplantae</taxon>
        <taxon>Streptophyta</taxon>
        <taxon>Embryophyta</taxon>
        <taxon>Tracheophyta</taxon>
        <taxon>Spermatophyta</taxon>
        <taxon>Magnoliopsida</taxon>
        <taxon>Ranunculales</taxon>
        <taxon>Papaveraceae</taxon>
        <taxon>Papaveroideae</taxon>
        <taxon>Papaver</taxon>
    </lineage>
</organism>
<evidence type="ECO:0000256" key="1">
    <source>
        <dbReference type="SAM" id="MobiDB-lite"/>
    </source>
</evidence>
<gene>
    <name evidence="2" type="ORF">MKW98_015407</name>
</gene>
<evidence type="ECO:0000313" key="3">
    <source>
        <dbReference type="Proteomes" id="UP001202328"/>
    </source>
</evidence>
<accession>A0AAD4RYN5</accession>
<proteinExistence type="predicted"/>